<evidence type="ECO:0000313" key="4">
    <source>
        <dbReference type="Proteomes" id="UP001652680"/>
    </source>
</evidence>
<dbReference type="PANTHER" id="PTHR13354:SF11">
    <property type="entry name" value="LYSINE-SPECIFIC DEMETHYLASE 9"/>
    <property type="match status" value="1"/>
</dbReference>
<proteinExistence type="inferred from homology"/>
<protein>
    <recommendedName>
        <fullName evidence="5">Round spermatid basic protein 1-like protein</fullName>
    </recommendedName>
</protein>
<feature type="compositionally biased region" description="Basic and acidic residues" evidence="2">
    <location>
        <begin position="202"/>
        <end position="212"/>
    </location>
</feature>
<feature type="compositionally biased region" description="Low complexity" evidence="2">
    <location>
        <begin position="417"/>
        <end position="467"/>
    </location>
</feature>
<accession>A0ABM5JAN7</accession>
<evidence type="ECO:0008006" key="5">
    <source>
        <dbReference type="Google" id="ProtNLM"/>
    </source>
</evidence>
<feature type="compositionally biased region" description="Basic and acidic residues" evidence="2">
    <location>
        <begin position="267"/>
        <end position="282"/>
    </location>
</feature>
<feature type="compositionally biased region" description="Low complexity" evidence="2">
    <location>
        <begin position="110"/>
        <end position="123"/>
    </location>
</feature>
<feature type="region of interest" description="Disordered" evidence="2">
    <location>
        <begin position="148"/>
        <end position="323"/>
    </location>
</feature>
<feature type="compositionally biased region" description="Low complexity" evidence="2">
    <location>
        <begin position="1396"/>
        <end position="1426"/>
    </location>
</feature>
<feature type="compositionally biased region" description="Pro residues" evidence="2">
    <location>
        <begin position="1311"/>
        <end position="1329"/>
    </location>
</feature>
<feature type="region of interest" description="Disordered" evidence="2">
    <location>
        <begin position="882"/>
        <end position="987"/>
    </location>
</feature>
<dbReference type="GeneID" id="108049609"/>
<evidence type="ECO:0000256" key="2">
    <source>
        <dbReference type="SAM" id="MobiDB-lite"/>
    </source>
</evidence>
<feature type="compositionally biased region" description="Low complexity" evidence="2">
    <location>
        <begin position="301"/>
        <end position="310"/>
    </location>
</feature>
<dbReference type="PANTHER" id="PTHR13354">
    <property type="entry name" value="ROUND SPERMATID BASIC PROTEIN 1"/>
    <property type="match status" value="1"/>
</dbReference>
<feature type="compositionally biased region" description="Low complexity" evidence="2">
    <location>
        <begin position="56"/>
        <end position="69"/>
    </location>
</feature>
<sequence length="1426" mass="156091">MENTRGGENIVELANGGKDLAKKSPEQVENEEKLDGTTLEETGEEPKHRETPQKWVNNEAAVENNNANARGNVSPTTTGAKEAAAINTQPTTNSNTIPTQKQQMQSGDGNANNTTTKAITKPAAENEEEATVVVVTKTTTAAAVATPTTTNALAETTITATNTDEKTGKVKRNSQKTNPMPTNVIYTPPPTDERNHKKQKKKDKERDDDKNRRSSSSYNNSRSKDRDKERERERERDRNRDSSSKTSKESDYKSSSSRSKEKKYHRSDRDRERERERDREKIPSSSSSSSSHSHRRRSSDSSRSSQNSSSKSKDPAADQVLPQAVAAALEQQIKVEEGIKKEPVETKIGAEIEPSSVLSNHIKTEAEIKKESTVEPVKTLVNGDAAGKTREEVTRQLNFGDKSSNSNLMPSPAPKTSSGSNSSTSNHSSSQSSSNRKPYTSSSSSSSSNHHKSSSSSSSRHSSSSSRDCSKCYKRSKIRRTSVGVQCLQHAPEAGPWQTVQSLSPRPNRKPPAGLENLKYGCYFQVEQYPNGGASIVHLYQHEIDALSTDEMEELVDEFFEVCFAEDEQGYAHHVMGIVHDAARYLPDLLEHMAENYSTLTVKAGVLGRNSDIETCTMSQYNEQVVRNYCQGTFRYGPLHQISLVGKVHEEVGGYFPDLLGRIEMNPFLRKTMPWACNSILQTDPRQSNDGPILWIRAGEQLVPTAELNSKTPLKRQRTRINELRNLQYLPRLSEARETMIEDRTKAHADHVGHGHERITTAAVGILKAVHCGQTYSQNRITKDVVAFAAQDFNTMVEMLQLDLHEPPISQCVQWIEDAKLNQLRREGVRYARIQLCDNDIYFLPRNIIHQFRTVTAVTSIAWHLRLRQYYPGQEVINEKNNPVLAETPHYKEKQTILPNPISHDESGKKTPLKRAHDGRTKKKLIDLDGKERRSSESSIDEQPSAGSSSPSQNQESNSNSSSQSSASGASTPKKKTSKDDAKIDMRKMVLEHKYKLTKAAVVATQEKEKPKKDKEKEKFREKDRDKERERGKEKEKERRSEPTPKKHSTPAKTCSINEPSPAKIPRLGNDTAPNSPAPVVVPTAAPTASTLKPLLTPIAKPAPPVPTLPLAAAPPFLSGLPPPLVPQTPFIHRLNQKEPEIKIQVKIVSDSKSDISTYNLAPPTAAVAPPPPPPPDPVEDVGNELIVESTPQLVVDHEEEVTEVCAEEIVETDIPVPMETAPAIAPATPTTGSLPISTAFPPQTTASPPLTTVPLPPTPTPTPIPLSIHQLPLPIVAVPPPPPPAQIVKVVLPASLTPLTRMSVVLPPLPPLPPSRATAPPPPPPPPSTNSSGNTMPMAATASPLKPTYKTINLPPHKIIIAGSTGVNRISIAKGTSKRPVDLLGSIMASMDKPAGSGSNSNSSSSTSSATTNSSLSYANSNNSF</sequence>
<organism evidence="3 4">
    <name type="scientific">Drosophila rhopaloa</name>
    <name type="common">Fruit fly</name>
    <dbReference type="NCBI Taxonomy" id="1041015"/>
    <lineage>
        <taxon>Eukaryota</taxon>
        <taxon>Metazoa</taxon>
        <taxon>Ecdysozoa</taxon>
        <taxon>Arthropoda</taxon>
        <taxon>Hexapoda</taxon>
        <taxon>Insecta</taxon>
        <taxon>Pterygota</taxon>
        <taxon>Neoptera</taxon>
        <taxon>Endopterygota</taxon>
        <taxon>Diptera</taxon>
        <taxon>Brachycera</taxon>
        <taxon>Muscomorpha</taxon>
        <taxon>Ephydroidea</taxon>
        <taxon>Drosophilidae</taxon>
        <taxon>Drosophila</taxon>
        <taxon>Sophophora</taxon>
    </lineage>
</organism>
<feature type="compositionally biased region" description="Low complexity" evidence="2">
    <location>
        <begin position="942"/>
        <end position="971"/>
    </location>
</feature>
<feature type="compositionally biased region" description="Basic and acidic residues" evidence="2">
    <location>
        <begin position="19"/>
        <end position="35"/>
    </location>
</feature>
<feature type="compositionally biased region" description="Basic and acidic residues" evidence="2">
    <location>
        <begin position="903"/>
        <end position="936"/>
    </location>
</feature>
<feature type="compositionally biased region" description="Polar residues" evidence="2">
    <location>
        <begin position="175"/>
        <end position="185"/>
    </location>
</feature>
<reference evidence="4" key="1">
    <citation type="journal article" date="2021" name="Elife">
        <title>Highly contiguous assemblies of 101 drosophilid genomes.</title>
        <authorList>
            <person name="Kim B.Y."/>
            <person name="Wang J.R."/>
            <person name="Miller D.E."/>
            <person name="Barmina O."/>
            <person name="Delaney E."/>
            <person name="Thompson A."/>
            <person name="Comeault A.A."/>
            <person name="Peede D."/>
            <person name="D'Agostino E.R."/>
            <person name="Pelaez J."/>
            <person name="Aguilar J.M."/>
            <person name="Haji D."/>
            <person name="Matsunaga T."/>
            <person name="Armstrong E.E."/>
            <person name="Zych M."/>
            <person name="Ogawa Y."/>
            <person name="Stamenkovic-Radak M."/>
            <person name="Jelic M."/>
            <person name="Veselinovic M.S."/>
            <person name="Tanaskovic M."/>
            <person name="Eric P."/>
            <person name="Gao J.J."/>
            <person name="Katoh T.K."/>
            <person name="Toda M.J."/>
            <person name="Watabe H."/>
            <person name="Watada M."/>
            <person name="Davis J.S."/>
            <person name="Moyle L.C."/>
            <person name="Manoli G."/>
            <person name="Bertolini E."/>
            <person name="Kostal V."/>
            <person name="Hawley R.S."/>
            <person name="Takahashi A."/>
            <person name="Jones C.D."/>
            <person name="Price D.K."/>
            <person name="Whiteman N."/>
            <person name="Kopp A."/>
            <person name="Matute D.R."/>
            <person name="Petrov D.A."/>
        </authorList>
    </citation>
    <scope>NUCLEOTIDE SEQUENCE [LARGE SCALE GENOMIC DNA]</scope>
</reference>
<name>A0ABM5JAN7_DRORH</name>
<dbReference type="RefSeq" id="XP_044315884.1">
    <property type="nucleotide sequence ID" value="XM_044459949.1"/>
</dbReference>
<evidence type="ECO:0000313" key="3">
    <source>
        <dbReference type="EnsemblMetazoa" id="XP_044315884.1"/>
    </source>
</evidence>
<dbReference type="Proteomes" id="UP001652680">
    <property type="component" value="Unassembled WGS sequence"/>
</dbReference>
<feature type="region of interest" description="Disordered" evidence="2">
    <location>
        <begin position="1"/>
        <end position="130"/>
    </location>
</feature>
<feature type="region of interest" description="Disordered" evidence="2">
    <location>
        <begin position="366"/>
        <end position="470"/>
    </location>
</feature>
<feature type="compositionally biased region" description="Low complexity" evidence="2">
    <location>
        <begin position="148"/>
        <end position="162"/>
    </location>
</feature>
<feature type="compositionally biased region" description="Basic and acidic residues" evidence="2">
    <location>
        <begin position="978"/>
        <end position="987"/>
    </location>
</feature>
<feature type="region of interest" description="Disordered" evidence="2">
    <location>
        <begin position="1001"/>
        <end position="1083"/>
    </location>
</feature>
<comment type="similarity">
    <text evidence="1">Belongs to the round spermatid basic protein 1 family.</text>
</comment>
<feature type="compositionally biased region" description="Basic and acidic residues" evidence="2">
    <location>
        <begin position="1006"/>
        <end position="1045"/>
    </location>
</feature>
<feature type="region of interest" description="Disordered" evidence="2">
    <location>
        <begin position="1393"/>
        <end position="1426"/>
    </location>
</feature>
<feature type="compositionally biased region" description="Low complexity" evidence="2">
    <location>
        <begin position="1072"/>
        <end position="1083"/>
    </location>
</feature>
<feature type="compositionally biased region" description="Polar residues" evidence="2">
    <location>
        <begin position="86"/>
        <end position="109"/>
    </location>
</feature>
<feature type="region of interest" description="Disordered" evidence="2">
    <location>
        <begin position="1311"/>
        <end position="1342"/>
    </location>
</feature>
<keyword evidence="4" id="KW-1185">Reference proteome</keyword>
<dbReference type="InterPro" id="IPR026306">
    <property type="entry name" value="RSBN1/Dpy-2/CEP530"/>
</dbReference>
<evidence type="ECO:0000256" key="1">
    <source>
        <dbReference type="ARBA" id="ARBA00010560"/>
    </source>
</evidence>
<reference evidence="3" key="2">
    <citation type="submission" date="2025-05" db="UniProtKB">
        <authorList>
            <consortium name="EnsemblMetazoa"/>
        </authorList>
    </citation>
    <scope>IDENTIFICATION</scope>
</reference>
<feature type="compositionally biased region" description="Basic and acidic residues" evidence="2">
    <location>
        <begin position="222"/>
        <end position="252"/>
    </location>
</feature>
<feature type="compositionally biased region" description="Polar residues" evidence="2">
    <location>
        <begin position="395"/>
        <end position="409"/>
    </location>
</feature>
<dbReference type="EnsemblMetazoa" id="XM_044459949.1">
    <property type="protein sequence ID" value="XP_044315884.1"/>
    <property type="gene ID" value="LOC108049609"/>
</dbReference>